<dbReference type="PANTHER" id="PTHR30329">
    <property type="entry name" value="STATOR ELEMENT OF FLAGELLAR MOTOR COMPLEX"/>
    <property type="match status" value="1"/>
</dbReference>
<dbReference type="GO" id="GO:0016020">
    <property type="term" value="C:membrane"/>
    <property type="evidence" value="ECO:0007669"/>
    <property type="project" value="UniProtKB-UniRule"/>
</dbReference>
<organism evidence="3 4">
    <name type="scientific">Legionella sainthelensi</name>
    <dbReference type="NCBI Taxonomy" id="28087"/>
    <lineage>
        <taxon>Bacteria</taxon>
        <taxon>Pseudomonadati</taxon>
        <taxon>Pseudomonadota</taxon>
        <taxon>Gammaproteobacteria</taxon>
        <taxon>Legionellales</taxon>
        <taxon>Legionellaceae</taxon>
        <taxon>Legionella</taxon>
    </lineage>
</organism>
<dbReference type="Gene3D" id="3.30.1330.60">
    <property type="entry name" value="OmpA-like domain"/>
    <property type="match status" value="1"/>
</dbReference>
<evidence type="ECO:0000313" key="4">
    <source>
        <dbReference type="Proteomes" id="UP000054621"/>
    </source>
</evidence>
<evidence type="ECO:0000259" key="2">
    <source>
        <dbReference type="PROSITE" id="PS51123"/>
    </source>
</evidence>
<keyword evidence="3" id="KW-0449">Lipoprotein</keyword>
<dbReference type="SUPFAM" id="SSF103088">
    <property type="entry name" value="OmpA-like"/>
    <property type="match status" value="1"/>
</dbReference>
<dbReference type="eggNOG" id="COG2885">
    <property type="taxonomic scope" value="Bacteria"/>
</dbReference>
<dbReference type="PROSITE" id="PS51257">
    <property type="entry name" value="PROKAR_LIPOPROTEIN"/>
    <property type="match status" value="1"/>
</dbReference>
<dbReference type="NCBIfam" id="NF038224">
    <property type="entry name" value="OmpA_like_CmpA"/>
    <property type="match status" value="1"/>
</dbReference>
<dbReference type="EMBL" id="LNYV01000037">
    <property type="protein sequence ID" value="KTD54339.1"/>
    <property type="molecule type" value="Genomic_DNA"/>
</dbReference>
<name>A0A0W0YCT4_9GAMM</name>
<reference evidence="3 4" key="1">
    <citation type="submission" date="2015-11" db="EMBL/GenBank/DDBJ databases">
        <title>Genomic analysis of 38 Legionella species identifies large and diverse effector repertoires.</title>
        <authorList>
            <person name="Burstein D."/>
            <person name="Amaro F."/>
            <person name="Zusman T."/>
            <person name="Lifshitz Z."/>
            <person name="Cohen O."/>
            <person name="Gilbert J.A."/>
            <person name="Pupko T."/>
            <person name="Shuman H.A."/>
            <person name="Segal G."/>
        </authorList>
    </citation>
    <scope>NUCLEOTIDE SEQUENCE [LARGE SCALE GENOMIC DNA]</scope>
    <source>
        <strain evidence="3 4">Mt.St.Helens-4</strain>
    </source>
</reference>
<feature type="domain" description="OmpA-like" evidence="2">
    <location>
        <begin position="101"/>
        <end position="218"/>
    </location>
</feature>
<dbReference type="PANTHER" id="PTHR30329:SF21">
    <property type="entry name" value="LIPOPROTEIN YIAD-RELATED"/>
    <property type="match status" value="1"/>
</dbReference>
<dbReference type="InterPro" id="IPR050330">
    <property type="entry name" value="Bact_OuterMem_StrucFunc"/>
</dbReference>
<dbReference type="Pfam" id="PF00691">
    <property type="entry name" value="OmpA"/>
    <property type="match status" value="1"/>
</dbReference>
<dbReference type="RefSeq" id="WP_027271639.1">
    <property type="nucleotide sequence ID" value="NZ_CAAAJE010000020.1"/>
</dbReference>
<dbReference type="InterPro" id="IPR006665">
    <property type="entry name" value="OmpA-like"/>
</dbReference>
<dbReference type="AlphaFoldDB" id="A0A0W0YCT4"/>
<dbReference type="STRING" id="28087.Lsai_3161"/>
<dbReference type="PATRIC" id="fig|28087.4.peg.3392"/>
<dbReference type="PROSITE" id="PS51123">
    <property type="entry name" value="OMPA_2"/>
    <property type="match status" value="1"/>
</dbReference>
<dbReference type="InterPro" id="IPR036737">
    <property type="entry name" value="OmpA-like_sf"/>
</dbReference>
<dbReference type="Proteomes" id="UP000054621">
    <property type="component" value="Unassembled WGS sequence"/>
</dbReference>
<evidence type="ECO:0000256" key="1">
    <source>
        <dbReference type="PROSITE-ProRule" id="PRU00473"/>
    </source>
</evidence>
<sequence length="239" mass="25994">MSLKITKRKILYCGFITCLLSSCVHPPYNNFKPVHPMPKRVVTGAVVGTAVGAATTGTVAGALVGTAAGGVAGAVVGFNKTSSRSIIKELNNENIQFVQYGDTMTLIVPVDKYFMFESPRLNEICYPGLINIVRLLKFYPVSPVYVAGFTDDVGTRYHKKSLSQAQAETMLTFLWANNIPAQLLKAEGYGDKNDVGDNKLIHGSAFNRRIEIQWFSSLGTKRCATCPAPVPPPKIYATK</sequence>
<dbReference type="OrthoDB" id="5652883at2"/>
<accession>A0A0W0YCT4</accession>
<evidence type="ECO:0000313" key="3">
    <source>
        <dbReference type="EMBL" id="KTD54339.1"/>
    </source>
</evidence>
<dbReference type="CDD" id="cd07185">
    <property type="entry name" value="OmpA_C-like"/>
    <property type="match status" value="1"/>
</dbReference>
<proteinExistence type="predicted"/>
<comment type="caution">
    <text evidence="3">The sequence shown here is derived from an EMBL/GenBank/DDBJ whole genome shotgun (WGS) entry which is preliminary data.</text>
</comment>
<gene>
    <name evidence="3" type="ORF">Lsai_3161</name>
</gene>
<protein>
    <submittedName>
        <fullName evidence="3">Lipoprotein</fullName>
    </submittedName>
</protein>
<keyword evidence="1" id="KW-0472">Membrane</keyword>